<evidence type="ECO:0000313" key="3">
    <source>
        <dbReference type="Proteomes" id="UP000531216"/>
    </source>
</evidence>
<protein>
    <submittedName>
        <fullName evidence="2">Uncharacterized membrane protein YuzA (DUF378 family)</fullName>
    </submittedName>
</protein>
<gene>
    <name evidence="2" type="ORF">GGR05_004408</name>
</gene>
<sequence>MIWLQWIFRGLNVAVFLVLIALVGMHGAATIEPGAWEYKDLVAVLLSVVSIIVTFIGIIVAIAAIWGYQTIRSLAEEKAIEASQLGSAQYLASSEFKADLKAQIEDAIRTAAREAVQDELTTSVLRSDVAPEHQAREEEWRD</sequence>
<name>A0A7W6FXL2_9HYPH</name>
<keyword evidence="3" id="KW-1185">Reference proteome</keyword>
<reference evidence="2 3" key="1">
    <citation type="submission" date="2020-08" db="EMBL/GenBank/DDBJ databases">
        <title>Genomic Encyclopedia of Type Strains, Phase IV (KMG-IV): sequencing the most valuable type-strain genomes for metagenomic binning, comparative biology and taxonomic classification.</title>
        <authorList>
            <person name="Goeker M."/>
        </authorList>
    </citation>
    <scope>NUCLEOTIDE SEQUENCE [LARGE SCALE GENOMIC DNA]</scope>
    <source>
        <strain evidence="2 3">DSM 25024</strain>
    </source>
</reference>
<dbReference type="Proteomes" id="UP000531216">
    <property type="component" value="Unassembled WGS sequence"/>
</dbReference>
<evidence type="ECO:0000313" key="2">
    <source>
        <dbReference type="EMBL" id="MBB3938237.1"/>
    </source>
</evidence>
<organism evidence="2 3">
    <name type="scientific">Aureimonas phyllosphaerae</name>
    <dbReference type="NCBI Taxonomy" id="1166078"/>
    <lineage>
        <taxon>Bacteria</taxon>
        <taxon>Pseudomonadati</taxon>
        <taxon>Pseudomonadota</taxon>
        <taxon>Alphaproteobacteria</taxon>
        <taxon>Hyphomicrobiales</taxon>
        <taxon>Aurantimonadaceae</taxon>
        <taxon>Aureimonas</taxon>
    </lineage>
</organism>
<proteinExistence type="predicted"/>
<keyword evidence="1" id="KW-0812">Transmembrane</keyword>
<feature type="transmembrane region" description="Helical" evidence="1">
    <location>
        <begin position="41"/>
        <end position="68"/>
    </location>
</feature>
<dbReference type="RefSeq" id="WP_090966913.1">
    <property type="nucleotide sequence ID" value="NZ_FOOA01000044.1"/>
</dbReference>
<keyword evidence="1" id="KW-1133">Transmembrane helix</keyword>
<keyword evidence="1" id="KW-0472">Membrane</keyword>
<accession>A0A7W6FXL2</accession>
<comment type="caution">
    <text evidence="2">The sequence shown here is derived from an EMBL/GenBank/DDBJ whole genome shotgun (WGS) entry which is preliminary data.</text>
</comment>
<feature type="transmembrane region" description="Helical" evidence="1">
    <location>
        <begin position="7"/>
        <end position="29"/>
    </location>
</feature>
<dbReference type="AlphaFoldDB" id="A0A7W6FXL2"/>
<dbReference type="OrthoDB" id="9922566at2"/>
<dbReference type="EMBL" id="JACIDO010000023">
    <property type="protein sequence ID" value="MBB3938237.1"/>
    <property type="molecule type" value="Genomic_DNA"/>
</dbReference>
<evidence type="ECO:0000256" key="1">
    <source>
        <dbReference type="SAM" id="Phobius"/>
    </source>
</evidence>